<proteinExistence type="predicted"/>
<feature type="signal peptide" evidence="1">
    <location>
        <begin position="1"/>
        <end position="21"/>
    </location>
</feature>
<evidence type="ECO:0000313" key="3">
    <source>
        <dbReference type="EMBL" id="GLD62387.1"/>
    </source>
</evidence>
<dbReference type="Proteomes" id="UP001279410">
    <property type="component" value="Unassembled WGS sequence"/>
</dbReference>
<feature type="domain" description="Tyrosine-protein kinase ephrin type A/B receptor-like" evidence="2">
    <location>
        <begin position="93"/>
        <end position="125"/>
    </location>
</feature>
<comment type="caution">
    <text evidence="3">The sequence shown here is derived from an EMBL/GenBank/DDBJ whole genome shotgun (WGS) entry which is preliminary data.</text>
</comment>
<dbReference type="InterPro" id="IPR011641">
    <property type="entry name" value="Tyr-kin_ephrin_A/B_rcpt-like"/>
</dbReference>
<gene>
    <name evidence="3" type="ORF">AKAME5_001411300</name>
</gene>
<dbReference type="InterPro" id="IPR009030">
    <property type="entry name" value="Growth_fac_rcpt_cys_sf"/>
</dbReference>
<keyword evidence="1" id="KW-0732">Signal</keyword>
<name>A0AAD3RB79_LATJO</name>
<feature type="chain" id="PRO_5042150945" evidence="1">
    <location>
        <begin position="22"/>
        <end position="210"/>
    </location>
</feature>
<dbReference type="Gene3D" id="2.10.50.10">
    <property type="entry name" value="Tumor Necrosis Factor Receptor, subunit A, domain 2"/>
    <property type="match status" value="2"/>
</dbReference>
<accession>A0AAD3RB79</accession>
<protein>
    <submittedName>
        <fullName evidence="3">Laminin subunit gamma-2-like protein</fullName>
    </submittedName>
</protein>
<keyword evidence="4" id="KW-1185">Reference proteome</keyword>
<evidence type="ECO:0000256" key="1">
    <source>
        <dbReference type="SAM" id="SignalP"/>
    </source>
</evidence>
<organism evidence="3 4">
    <name type="scientific">Lates japonicus</name>
    <name type="common">Japanese lates</name>
    <dbReference type="NCBI Taxonomy" id="270547"/>
    <lineage>
        <taxon>Eukaryota</taxon>
        <taxon>Metazoa</taxon>
        <taxon>Chordata</taxon>
        <taxon>Craniata</taxon>
        <taxon>Vertebrata</taxon>
        <taxon>Euteleostomi</taxon>
        <taxon>Actinopterygii</taxon>
        <taxon>Neopterygii</taxon>
        <taxon>Teleostei</taxon>
        <taxon>Neoteleostei</taxon>
        <taxon>Acanthomorphata</taxon>
        <taxon>Carangaria</taxon>
        <taxon>Carangaria incertae sedis</taxon>
        <taxon>Centropomidae</taxon>
        <taxon>Lates</taxon>
    </lineage>
</organism>
<dbReference type="SUPFAM" id="SSF57184">
    <property type="entry name" value="Growth factor receptor domain"/>
    <property type="match status" value="1"/>
</dbReference>
<dbReference type="EMBL" id="BRZM01000052">
    <property type="protein sequence ID" value="GLD62387.1"/>
    <property type="molecule type" value="Genomic_DNA"/>
</dbReference>
<dbReference type="PANTHER" id="PTHR46967:SF2">
    <property type="entry name" value="SUSHI, VON WILLEBRAND FACTOR TYPE A, EGF AND PENTRAXIN DOMAIN-CONTAINING PROTEIN 1-LIKE"/>
    <property type="match status" value="1"/>
</dbReference>
<evidence type="ECO:0000313" key="4">
    <source>
        <dbReference type="Proteomes" id="UP001279410"/>
    </source>
</evidence>
<evidence type="ECO:0000259" key="2">
    <source>
        <dbReference type="Pfam" id="PF07699"/>
    </source>
</evidence>
<dbReference type="SMART" id="SM01411">
    <property type="entry name" value="Ephrin_rec_like"/>
    <property type="match status" value="2"/>
</dbReference>
<dbReference type="PANTHER" id="PTHR46967">
    <property type="entry name" value="INSULIN-LIKE GROWTH FACTOR BINDING PROTEIN,N-TERMINAL"/>
    <property type="match status" value="1"/>
</dbReference>
<dbReference type="AlphaFoldDB" id="A0AAD3RB79"/>
<reference evidence="3" key="1">
    <citation type="submission" date="2022-08" db="EMBL/GenBank/DDBJ databases">
        <title>Genome sequencing of akame (Lates japonicus).</title>
        <authorList>
            <person name="Hashiguchi Y."/>
            <person name="Takahashi H."/>
        </authorList>
    </citation>
    <scope>NUCLEOTIDE SEQUENCE</scope>
    <source>
        <strain evidence="3">Kochi</strain>
    </source>
</reference>
<dbReference type="Pfam" id="PF07699">
    <property type="entry name" value="Ephrin_rec_like"/>
    <property type="match status" value="1"/>
</dbReference>
<sequence>MKCRGLLPAIAAACIIGLVVSQTTLTPAVINTTLIENVTSLTVTPVILSSTTPGCFAFNTSTCEPCAPGSQYDNNTLLCACCSDPGQCLFPGACLPCNRGFYQPLAGQQQCLPCNQGFYTNFTGSPLCHPCPPGSFNNNTGGDSCTSCSPGFFSSQQSSTLCTPCTQGRFCKRDNDGELTVARAPLLRKERPQGRYYGIPCDAEPVYAGW</sequence>